<name>A0A1G2KRY1_9BACT</name>
<organism evidence="1 2">
    <name type="scientific">Candidatus Sungbacteria bacterium RIFCSPHIGHO2_02_FULL_51_29</name>
    <dbReference type="NCBI Taxonomy" id="1802273"/>
    <lineage>
        <taxon>Bacteria</taxon>
        <taxon>Candidatus Sungiibacteriota</taxon>
    </lineage>
</organism>
<accession>A0A1G2KRY1</accession>
<dbReference type="Proteomes" id="UP000177811">
    <property type="component" value="Unassembled WGS sequence"/>
</dbReference>
<gene>
    <name evidence="1" type="ORF">A3C16_04595</name>
</gene>
<dbReference type="AlphaFoldDB" id="A0A1G2KRY1"/>
<evidence type="ECO:0000313" key="2">
    <source>
        <dbReference type="Proteomes" id="UP000177811"/>
    </source>
</evidence>
<comment type="caution">
    <text evidence="1">The sequence shown here is derived from an EMBL/GenBank/DDBJ whole genome shotgun (WGS) entry which is preliminary data.</text>
</comment>
<reference evidence="1 2" key="1">
    <citation type="journal article" date="2016" name="Nat. Commun.">
        <title>Thousands of microbial genomes shed light on interconnected biogeochemical processes in an aquifer system.</title>
        <authorList>
            <person name="Anantharaman K."/>
            <person name="Brown C.T."/>
            <person name="Hug L.A."/>
            <person name="Sharon I."/>
            <person name="Castelle C.J."/>
            <person name="Probst A.J."/>
            <person name="Thomas B.C."/>
            <person name="Singh A."/>
            <person name="Wilkins M.J."/>
            <person name="Karaoz U."/>
            <person name="Brodie E.L."/>
            <person name="Williams K.H."/>
            <person name="Hubbard S.S."/>
            <person name="Banfield J.F."/>
        </authorList>
    </citation>
    <scope>NUCLEOTIDE SEQUENCE [LARGE SCALE GENOMIC DNA]</scope>
</reference>
<dbReference type="EMBL" id="MHQL01000069">
    <property type="protein sequence ID" value="OHA01169.1"/>
    <property type="molecule type" value="Genomic_DNA"/>
</dbReference>
<protein>
    <submittedName>
        <fullName evidence="1">Uncharacterized protein</fullName>
    </submittedName>
</protein>
<proteinExistence type="predicted"/>
<sequence length="92" mass="10286">MKVIEIPGVEVRNPVISIGSSAPFFESVLGTPKLVHYMSRTALATVTGESEVGYYPVETVSFLVRAAHDAFSYHVPLSLFRPRYYGMRSFTR</sequence>
<evidence type="ECO:0000313" key="1">
    <source>
        <dbReference type="EMBL" id="OHA01169.1"/>
    </source>
</evidence>